<proteinExistence type="predicted"/>
<reference evidence="2" key="1">
    <citation type="journal article" date="2016" name="Nature">
        <title>Genome evolution in the allotetraploid frog Xenopus laevis.</title>
        <authorList>
            <person name="Session A.M."/>
            <person name="Uno Y."/>
            <person name="Kwon T."/>
            <person name="Chapman J.A."/>
            <person name="Toyoda A."/>
            <person name="Takahashi S."/>
            <person name="Fukui A."/>
            <person name="Hikosaka A."/>
            <person name="Suzuki A."/>
            <person name="Kondo M."/>
            <person name="van Heeringen S.J."/>
            <person name="Quigley I."/>
            <person name="Heinz S."/>
            <person name="Ogino H."/>
            <person name="Ochi H."/>
            <person name="Hellsten U."/>
            <person name="Lyons J.B."/>
            <person name="Simakov O."/>
            <person name="Putnam N."/>
            <person name="Stites J."/>
            <person name="Kuroki Y."/>
            <person name="Tanaka T."/>
            <person name="Michiue T."/>
            <person name="Watanabe M."/>
            <person name="Bogdanovic O."/>
            <person name="Lister R."/>
            <person name="Georgiou G."/>
            <person name="Paranjpe S.S."/>
            <person name="van Kruijsbergen I."/>
            <person name="Shu S."/>
            <person name="Carlson J."/>
            <person name="Kinoshita T."/>
            <person name="Ohta Y."/>
            <person name="Mawaribuchi S."/>
            <person name="Jenkins J."/>
            <person name="Grimwood J."/>
            <person name="Schmutz J."/>
            <person name="Mitros T."/>
            <person name="Mozaffari S.V."/>
            <person name="Suzuki Y."/>
            <person name="Haramoto Y."/>
            <person name="Yamamoto T.S."/>
            <person name="Takagi C."/>
            <person name="Heald R."/>
            <person name="Miller K."/>
            <person name="Haudenschild C."/>
            <person name="Kitzman J."/>
            <person name="Nakayama T."/>
            <person name="Izutsu Y."/>
            <person name="Robert J."/>
            <person name="Fortriede J."/>
            <person name="Burns K."/>
            <person name="Lotay V."/>
            <person name="Karimi K."/>
            <person name="Yasuoka Y."/>
            <person name="Dichmann D.S."/>
            <person name="Flajnik M.F."/>
            <person name="Houston D.W."/>
            <person name="Shendure J."/>
            <person name="DuPasquier L."/>
            <person name="Vize P.D."/>
            <person name="Zorn A.M."/>
            <person name="Ito M."/>
            <person name="Marcotte E.M."/>
            <person name="Wallingford J.B."/>
            <person name="Ito Y."/>
            <person name="Asashima M."/>
            <person name="Ueno N."/>
            <person name="Matsuda Y."/>
            <person name="Veenstra G.J."/>
            <person name="Fujiyama A."/>
            <person name="Harland R.M."/>
            <person name="Taira M."/>
            <person name="Rokhsar D.S."/>
        </authorList>
    </citation>
    <scope>NUCLEOTIDE SEQUENCE [LARGE SCALE GENOMIC DNA]</scope>
    <source>
        <strain evidence="2">J</strain>
    </source>
</reference>
<protein>
    <submittedName>
        <fullName evidence="1">Uncharacterized protein</fullName>
    </submittedName>
</protein>
<dbReference type="Proteomes" id="UP000694892">
    <property type="component" value="Chromosome 6L"/>
</dbReference>
<gene>
    <name evidence="1" type="ORF">XELAEV_1803042496mg</name>
</gene>
<name>A0A974CLH7_XENLA</name>
<organism evidence="1 2">
    <name type="scientific">Xenopus laevis</name>
    <name type="common">African clawed frog</name>
    <dbReference type="NCBI Taxonomy" id="8355"/>
    <lineage>
        <taxon>Eukaryota</taxon>
        <taxon>Metazoa</taxon>
        <taxon>Chordata</taxon>
        <taxon>Craniata</taxon>
        <taxon>Vertebrata</taxon>
        <taxon>Euteleostomi</taxon>
        <taxon>Amphibia</taxon>
        <taxon>Batrachia</taxon>
        <taxon>Anura</taxon>
        <taxon>Pipoidea</taxon>
        <taxon>Pipidae</taxon>
        <taxon>Xenopodinae</taxon>
        <taxon>Xenopus</taxon>
        <taxon>Xenopus</taxon>
    </lineage>
</organism>
<evidence type="ECO:0000313" key="2">
    <source>
        <dbReference type="Proteomes" id="UP000694892"/>
    </source>
</evidence>
<sequence length="81" mass="9050">MIIREMIGILGCDIQTALFPQPIRYKCHLVSISCSFVAITIVTPSSNCVNPSRPAMYQQLQRVTPSSEHLLLILMVPFCTL</sequence>
<evidence type="ECO:0000313" key="1">
    <source>
        <dbReference type="EMBL" id="OCT75253.1"/>
    </source>
</evidence>
<dbReference type="EMBL" id="CM004476">
    <property type="protein sequence ID" value="OCT75253.1"/>
    <property type="molecule type" value="Genomic_DNA"/>
</dbReference>
<accession>A0A974CLH7</accession>
<dbReference type="AlphaFoldDB" id="A0A974CLH7"/>